<dbReference type="GeneTree" id="ENSGT00530000063614"/>
<feature type="compositionally biased region" description="Polar residues" evidence="1">
    <location>
        <begin position="907"/>
        <end position="918"/>
    </location>
</feature>
<proteinExistence type="predicted"/>
<evidence type="ECO:0000259" key="3">
    <source>
        <dbReference type="Pfam" id="PF24499"/>
    </source>
</evidence>
<evidence type="ECO:0000259" key="4">
    <source>
        <dbReference type="Pfam" id="PF24501"/>
    </source>
</evidence>
<feature type="compositionally biased region" description="Gly residues" evidence="1">
    <location>
        <begin position="585"/>
        <end position="596"/>
    </location>
</feature>
<feature type="compositionally biased region" description="Basic and acidic residues" evidence="1">
    <location>
        <begin position="758"/>
        <end position="770"/>
    </location>
</feature>
<dbReference type="PANTHER" id="PTHR22050">
    <property type="entry name" value="RW1 PROTEIN HOMOLOG"/>
    <property type="match status" value="1"/>
</dbReference>
<protein>
    <submittedName>
        <fullName evidence="5">Uncharacterized protein</fullName>
    </submittedName>
</protein>
<feature type="compositionally biased region" description="Basic residues" evidence="1">
    <location>
        <begin position="691"/>
        <end position="700"/>
    </location>
</feature>
<feature type="transmembrane region" description="Helical" evidence="2">
    <location>
        <begin position="431"/>
        <end position="454"/>
    </location>
</feature>
<reference evidence="5" key="2">
    <citation type="submission" date="2025-09" db="UniProtKB">
        <authorList>
            <consortium name="Ensembl"/>
        </authorList>
    </citation>
    <scope>IDENTIFICATION</scope>
</reference>
<dbReference type="Ensembl" id="ENSPMAT00000001142.1">
    <property type="protein sequence ID" value="ENSPMAP00000001137.1"/>
    <property type="gene ID" value="ENSPMAG00000001020.1"/>
</dbReference>
<name>S4R7F7_PETMA</name>
<dbReference type="InterPro" id="IPR055437">
    <property type="entry name" value="TMEM131L_Ig_5"/>
</dbReference>
<dbReference type="STRING" id="7757.ENSPMAP00000001137"/>
<evidence type="ECO:0000256" key="1">
    <source>
        <dbReference type="SAM" id="MobiDB-lite"/>
    </source>
</evidence>
<feature type="region of interest" description="Disordered" evidence="1">
    <location>
        <begin position="890"/>
        <end position="947"/>
    </location>
</feature>
<feature type="domain" description="TMEM131L fourth Ig-like" evidence="3">
    <location>
        <begin position="154"/>
        <end position="285"/>
    </location>
</feature>
<keyword evidence="2" id="KW-0472">Membrane</keyword>
<feature type="compositionally biased region" description="Low complexity" evidence="1">
    <location>
        <begin position="796"/>
        <end position="807"/>
    </location>
</feature>
<feature type="domain" description="TMEM131L fifth Ig-like" evidence="4">
    <location>
        <begin position="336"/>
        <end position="399"/>
    </location>
</feature>
<keyword evidence="2" id="KW-0812">Transmembrane</keyword>
<accession>S4R7F7</accession>
<dbReference type="Pfam" id="PF24499">
    <property type="entry name" value="Ig_TMEM131L_4"/>
    <property type="match status" value="1"/>
</dbReference>
<organism evidence="5">
    <name type="scientific">Petromyzon marinus</name>
    <name type="common">Sea lamprey</name>
    <dbReference type="NCBI Taxonomy" id="7757"/>
    <lineage>
        <taxon>Eukaryota</taxon>
        <taxon>Metazoa</taxon>
        <taxon>Chordata</taxon>
        <taxon>Craniata</taxon>
        <taxon>Vertebrata</taxon>
        <taxon>Cyclostomata</taxon>
        <taxon>Hyperoartia</taxon>
        <taxon>Petromyzontiformes</taxon>
        <taxon>Petromyzontidae</taxon>
        <taxon>Petromyzon</taxon>
    </lineage>
</organism>
<feature type="compositionally biased region" description="Low complexity" evidence="1">
    <location>
        <begin position="895"/>
        <end position="906"/>
    </location>
</feature>
<feature type="compositionally biased region" description="Low complexity" evidence="1">
    <location>
        <begin position="836"/>
        <end position="847"/>
    </location>
</feature>
<dbReference type="AlphaFoldDB" id="S4R7F7"/>
<dbReference type="OMA" id="PRSYTHI"/>
<evidence type="ECO:0000256" key="2">
    <source>
        <dbReference type="SAM" id="Phobius"/>
    </source>
</evidence>
<dbReference type="Pfam" id="PF24501">
    <property type="entry name" value="Ig_TMEM131L_5"/>
    <property type="match status" value="1"/>
</dbReference>
<dbReference type="InterPro" id="IPR039877">
    <property type="entry name" value="TMEM131-like"/>
</dbReference>
<dbReference type="GO" id="GO:0016020">
    <property type="term" value="C:membrane"/>
    <property type="evidence" value="ECO:0007669"/>
    <property type="project" value="TreeGrafter"/>
</dbReference>
<dbReference type="HOGENOM" id="CLU_002491_1_1_1"/>
<sequence>PYAQGKVVQQSVWVASSFSRAVRVEAVRPLGTDSRFYFRRAEDGPEELEPGQKTKIGNIYFNASAACDTDCYVGGLPCICAGVRWQDNLKKEPADTDSKLFRELQRRWASMRERGLHRLEAGFEVDTDLYKQVPVRVVAQLTWPSLVNTSGRPLTFPLTNRNTSSMEELILENLADVPVDQMTPYSLTDFRYNTGLVTRVSSLLVVRARLTCRCGRLTSPCDRTIAPVQPGASGGSPLVRVELGPGERRTIGVRFTPTSNRTETTLILIRNNLTVLDGVVVSGRGVNEALRLAGRPPGPNASLRFKVTEAVLRDCTDKSRPKQPTFTLMRTFRVENVGPLPLHVAAPEVSGLRCEGYGFRVVDCSVFVLEPNATRDIVIAFTPDFTASRVIRELRLRTVRGSEFTFVLNASLPYHMLATCAEALPRPSWEAFLYAAVLGLVVVTLPCVLVVAFMDAQEQWRQFREQQQAEAEQSLCEGLTDRPFDLRKIGASLMQEHSINNHGTDNHQTRGGTLGGQQTGFGSARGSPGSAGASRGSSGSGSSTSMAPPPHRSGNGGGSEYGTAGNTAPQGPSGKKQRNAKVQNSGGGGGGGGGSNGSNSNHHSHQQQTNQLPHTTQQMRNQPSPVPETLTHQEEEEEEERGEREGSEQSTTVTTAMEALVGEMDGDEPSHSKRSSRGAGPLKHNAGTQRAWRKVAKLQKRREDRERRVAGRGDDDDSSSTTTEASNPDLEPPHPHKVTHPPPPPPPSSLGVLITCYRNREAVENKRPTEETCVPSSLELPYTTQFEQRQRRKDSSGSSGKPASGSSLKADVNPRNSKHGSFTKQRGKGQRYMRESSGTASRTNSSSEGEKDHSPPPEWDLPSMAGKASSSTDSLHQLSLQTLNAEPLLNRHSRGSPVSGPSSPAPTQQGASYSSVVASNGDVGMKPNGSAGHAVKGKLTKATSLPGRNGNPTFAAVAAGHEKMIGNANSLPVPSFYIALLSPDIKYKCTCALVAQSPGLGTHYTRFLKSPPYTPPLTFSAFGPSNSFDLSG</sequence>
<dbReference type="PANTHER" id="PTHR22050:SF1">
    <property type="entry name" value="TRANSMEMBRANE PROTEIN 131"/>
    <property type="match status" value="1"/>
</dbReference>
<dbReference type="InterPro" id="IPR055436">
    <property type="entry name" value="Ig_TMEM131L_4"/>
</dbReference>
<feature type="compositionally biased region" description="Low complexity" evidence="1">
    <location>
        <begin position="597"/>
        <end position="611"/>
    </location>
</feature>
<evidence type="ECO:0000313" key="5">
    <source>
        <dbReference type="Ensembl" id="ENSPMAP00000001137.1"/>
    </source>
</evidence>
<reference evidence="5" key="1">
    <citation type="submission" date="2025-08" db="UniProtKB">
        <authorList>
            <consortium name="Ensembl"/>
        </authorList>
    </citation>
    <scope>IDENTIFICATION</scope>
</reference>
<feature type="region of interest" description="Disordered" evidence="1">
    <location>
        <begin position="499"/>
        <end position="875"/>
    </location>
</feature>
<feature type="compositionally biased region" description="Basic and acidic residues" evidence="1">
    <location>
        <begin position="701"/>
        <end position="713"/>
    </location>
</feature>
<keyword evidence="2" id="KW-1133">Transmembrane helix</keyword>
<feature type="compositionally biased region" description="Polar residues" evidence="1">
    <location>
        <begin position="612"/>
        <end position="623"/>
    </location>
</feature>
<feature type="compositionally biased region" description="Low complexity" evidence="1">
    <location>
        <begin position="520"/>
        <end position="546"/>
    </location>
</feature>